<dbReference type="GO" id="GO:0042562">
    <property type="term" value="F:hormone binding"/>
    <property type="evidence" value="ECO:0007669"/>
    <property type="project" value="TreeGrafter"/>
</dbReference>
<dbReference type="GO" id="GO:0043235">
    <property type="term" value="C:receptor complex"/>
    <property type="evidence" value="ECO:0007669"/>
    <property type="project" value="TreeGrafter"/>
</dbReference>
<dbReference type="PANTHER" id="PTHR22722:SF14">
    <property type="entry name" value="MEGALIN, ISOFORM A"/>
    <property type="match status" value="1"/>
</dbReference>
<proteinExistence type="predicted"/>
<dbReference type="SUPFAM" id="SSF57424">
    <property type="entry name" value="LDL receptor-like module"/>
    <property type="match status" value="5"/>
</dbReference>
<feature type="signal peptide" evidence="10">
    <location>
        <begin position="1"/>
        <end position="19"/>
    </location>
</feature>
<evidence type="ECO:0000256" key="7">
    <source>
        <dbReference type="ARBA" id="ARBA00023170"/>
    </source>
</evidence>
<dbReference type="CDD" id="cd00112">
    <property type="entry name" value="LDLa"/>
    <property type="match status" value="5"/>
</dbReference>
<gene>
    <name evidence="11" type="ORF">Ocin01_18383</name>
</gene>
<dbReference type="STRING" id="48709.A0A1D2M5P9"/>
<dbReference type="InterPro" id="IPR023415">
    <property type="entry name" value="LDLR_class-A_CS"/>
</dbReference>
<dbReference type="FunFam" id="4.10.400.10:FF:000065">
    <property type="entry name" value="Transmembrane protease serine 7"/>
    <property type="match status" value="1"/>
</dbReference>
<dbReference type="AlphaFoldDB" id="A0A1D2M5P9"/>
<keyword evidence="2" id="KW-0812">Transmembrane</keyword>
<evidence type="ECO:0000256" key="6">
    <source>
        <dbReference type="ARBA" id="ARBA00023157"/>
    </source>
</evidence>
<keyword evidence="7 11" id="KW-0675">Receptor</keyword>
<dbReference type="GO" id="GO:0006898">
    <property type="term" value="P:receptor-mediated endocytosis"/>
    <property type="evidence" value="ECO:0007669"/>
    <property type="project" value="TreeGrafter"/>
</dbReference>
<comment type="caution">
    <text evidence="9">Lacks conserved residue(s) required for the propagation of feature annotation.</text>
</comment>
<feature type="disulfide bond" evidence="9">
    <location>
        <begin position="123"/>
        <end position="138"/>
    </location>
</feature>
<evidence type="ECO:0000313" key="11">
    <source>
        <dbReference type="EMBL" id="ODM88298.1"/>
    </source>
</evidence>
<feature type="disulfide bond" evidence="9">
    <location>
        <begin position="42"/>
        <end position="57"/>
    </location>
</feature>
<evidence type="ECO:0000256" key="2">
    <source>
        <dbReference type="ARBA" id="ARBA00022692"/>
    </source>
</evidence>
<evidence type="ECO:0000256" key="8">
    <source>
        <dbReference type="ARBA" id="ARBA00023180"/>
    </source>
</evidence>
<feature type="chain" id="PRO_5008903500" evidence="10">
    <location>
        <begin position="20"/>
        <end position="277"/>
    </location>
</feature>
<dbReference type="PROSITE" id="PS01209">
    <property type="entry name" value="LDLRA_1"/>
    <property type="match status" value="4"/>
</dbReference>
<dbReference type="InterPro" id="IPR036055">
    <property type="entry name" value="LDL_receptor-like_sf"/>
</dbReference>
<evidence type="ECO:0000256" key="10">
    <source>
        <dbReference type="SAM" id="SignalP"/>
    </source>
</evidence>
<keyword evidence="12" id="KW-1185">Reference proteome</keyword>
<keyword evidence="10" id="KW-0732">Signal</keyword>
<dbReference type="PANTHER" id="PTHR22722">
    <property type="entry name" value="LOW-DENSITY LIPOPROTEIN RECEPTOR-RELATED PROTEIN 2-RELATED"/>
    <property type="match status" value="1"/>
</dbReference>
<dbReference type="PROSITE" id="PS50068">
    <property type="entry name" value="LDLRA_2"/>
    <property type="match status" value="5"/>
</dbReference>
<dbReference type="OMA" id="HANCEDG"/>
<comment type="subcellular location">
    <subcellularLocation>
        <location evidence="1">Membrane</location>
        <topology evidence="1">Single-pass membrane protein</topology>
    </subcellularLocation>
</comment>
<dbReference type="SMART" id="SM00192">
    <property type="entry name" value="LDLa"/>
    <property type="match status" value="5"/>
</dbReference>
<keyword evidence="8" id="KW-0325">Glycoprotein</keyword>
<sequence>MKFSLVVLGLSAVLGIAYSQDCEGNEFLCEATNVCIPASRVCDGIADCVGASDEVDCPSTTTTRCPGFECTSGSCIPESWICDGDNDCGDMSDEENCPTRTTTPCPGFTCPESGRCLPASWICDGDNDCGDMSDEQNCPSTTTTPCPGFVCPESGRCIPASYVCDGDNDCGDFSDESEEACPCADNEIRCEKPPGSEVPGACIPPEYICDEDGIWDCPDGSDEANCTTAFNPANPHFRLETIEAQKLHHMMKENHRQVLGEEIKEKQYLKKRSNKWF</sequence>
<dbReference type="OrthoDB" id="9990982at2759"/>
<evidence type="ECO:0000313" key="12">
    <source>
        <dbReference type="Proteomes" id="UP000094527"/>
    </source>
</evidence>
<evidence type="ECO:0000256" key="1">
    <source>
        <dbReference type="ARBA" id="ARBA00004167"/>
    </source>
</evidence>
<keyword evidence="4" id="KW-1133">Transmembrane helix</keyword>
<dbReference type="PRINTS" id="PR00261">
    <property type="entry name" value="LDLRECEPTOR"/>
</dbReference>
<comment type="caution">
    <text evidence="11">The sequence shown here is derived from an EMBL/GenBank/DDBJ whole genome shotgun (WGS) entry which is preliminary data.</text>
</comment>
<organism evidence="11 12">
    <name type="scientific">Orchesella cincta</name>
    <name type="common">Springtail</name>
    <name type="synonym">Podura cincta</name>
    <dbReference type="NCBI Taxonomy" id="48709"/>
    <lineage>
        <taxon>Eukaryota</taxon>
        <taxon>Metazoa</taxon>
        <taxon>Ecdysozoa</taxon>
        <taxon>Arthropoda</taxon>
        <taxon>Hexapoda</taxon>
        <taxon>Collembola</taxon>
        <taxon>Entomobryomorpha</taxon>
        <taxon>Entomobryoidea</taxon>
        <taxon>Orchesellidae</taxon>
        <taxon>Orchesellinae</taxon>
        <taxon>Orchesella</taxon>
    </lineage>
</organism>
<protein>
    <submittedName>
        <fullName evidence="11">Low-density lipoprotein receptor-related protein 2</fullName>
    </submittedName>
</protein>
<dbReference type="InterPro" id="IPR051221">
    <property type="entry name" value="LDLR-related"/>
</dbReference>
<keyword evidence="5" id="KW-0472">Membrane</keyword>
<reference evidence="11 12" key="1">
    <citation type="journal article" date="2016" name="Genome Biol. Evol.">
        <title>Gene Family Evolution Reflects Adaptation to Soil Environmental Stressors in the Genome of the Collembolan Orchesella cincta.</title>
        <authorList>
            <person name="Faddeeva-Vakhrusheva A."/>
            <person name="Derks M.F."/>
            <person name="Anvar S.Y."/>
            <person name="Agamennone V."/>
            <person name="Suring W."/>
            <person name="Smit S."/>
            <person name="van Straalen N.M."/>
            <person name="Roelofs D."/>
        </authorList>
    </citation>
    <scope>NUCLEOTIDE SEQUENCE [LARGE SCALE GENOMIC DNA]</scope>
    <source>
        <tissue evidence="11">Mixed pool</tissue>
    </source>
</reference>
<name>A0A1D2M5P9_ORCCI</name>
<evidence type="ECO:0000256" key="4">
    <source>
        <dbReference type="ARBA" id="ARBA00022989"/>
    </source>
</evidence>
<dbReference type="Proteomes" id="UP000094527">
    <property type="component" value="Unassembled WGS sequence"/>
</dbReference>
<evidence type="ECO:0000256" key="5">
    <source>
        <dbReference type="ARBA" id="ARBA00023136"/>
    </source>
</evidence>
<dbReference type="GO" id="GO:0016324">
    <property type="term" value="C:apical plasma membrane"/>
    <property type="evidence" value="ECO:0007669"/>
    <property type="project" value="TreeGrafter"/>
</dbReference>
<dbReference type="EMBL" id="LJIJ01003808">
    <property type="protein sequence ID" value="ODM88298.1"/>
    <property type="molecule type" value="Genomic_DNA"/>
</dbReference>
<keyword evidence="3" id="KW-0677">Repeat</keyword>
<dbReference type="InterPro" id="IPR002172">
    <property type="entry name" value="LDrepeatLR_classA_rpt"/>
</dbReference>
<evidence type="ECO:0000256" key="3">
    <source>
        <dbReference type="ARBA" id="ARBA00022737"/>
    </source>
</evidence>
<feature type="disulfide bond" evidence="9">
    <location>
        <begin position="70"/>
        <end position="88"/>
    </location>
</feature>
<dbReference type="Pfam" id="PF00057">
    <property type="entry name" value="Ldl_recept_a"/>
    <property type="match status" value="5"/>
</dbReference>
<keyword evidence="11" id="KW-0449">Lipoprotein</keyword>
<feature type="disulfide bond" evidence="9">
    <location>
        <begin position="82"/>
        <end position="97"/>
    </location>
</feature>
<accession>A0A1D2M5P9</accession>
<evidence type="ECO:0000256" key="9">
    <source>
        <dbReference type="PROSITE-ProRule" id="PRU00124"/>
    </source>
</evidence>
<dbReference type="Gene3D" id="4.10.400.10">
    <property type="entry name" value="Low-density Lipoprotein Receptor"/>
    <property type="match status" value="5"/>
</dbReference>
<keyword evidence="6 9" id="KW-1015">Disulfide bond</keyword>